<protein>
    <recommendedName>
        <fullName evidence="2">Probable nitronate monooxygenase</fullName>
    </recommendedName>
</protein>
<keyword evidence="6" id="KW-0223">Dioxygenase</keyword>
<evidence type="ECO:0000256" key="2">
    <source>
        <dbReference type="ARBA" id="ARBA00013457"/>
    </source>
</evidence>
<keyword evidence="7" id="KW-1185">Reference proteome</keyword>
<proteinExistence type="predicted"/>
<keyword evidence="4" id="KW-0288">FMN</keyword>
<dbReference type="SUPFAM" id="SSF51412">
    <property type="entry name" value="Inosine monophosphate dehydrogenase (IMPDH)"/>
    <property type="match status" value="1"/>
</dbReference>
<comment type="function">
    <text evidence="1">Nitronate monooxygenase that uses molecular oxygen to catalyze the oxidative denitrification of alkyl nitronates. Acts on propionate 3-nitronate (P3N), the presumed physiological substrate. Probably functions in the detoxification of P3N, a metabolic poison produced by plants and fungi as a defense mechanism.</text>
</comment>
<accession>A0AAN2PJA9</accession>
<sequence length="335" mass="36041">MKTRMTELLGIEYPIICGGMFQVGRAPLAAAVSEAGGLGIITSKTQVTPEGLRDEIRKVKTLTKKPFAVNLNLFPSQTATPNDEFIDILIEEDVKIVETSGRSPESLMPRLKEHGFTVLHKVANVKNAVSAEKLGVDAIIIVGNETGGHPGMGDVGTLVMLPRAVDSVNIPVIAGGGFSDGRGLISALSLGAEGIVMGTRFMATQEAPIHENVKQWMVSANETDTVVIQRNIGSPSRVALNAVSKEVDKLENEGATIEELIPLITGQRSKKVYFEGNLDGGIWSCGQSVGLIKEILTVNELIKQIVQEAKKLVRIRPKPYRIHSNINNLTGTCDQ</sequence>
<dbReference type="RefSeq" id="WP_072272989.1">
    <property type="nucleotide sequence ID" value="NZ_CCXW01000001.1"/>
</dbReference>
<dbReference type="CDD" id="cd04730">
    <property type="entry name" value="NPD_like"/>
    <property type="match status" value="1"/>
</dbReference>
<keyword evidence="5" id="KW-0560">Oxidoreductase</keyword>
<dbReference type="InterPro" id="IPR004136">
    <property type="entry name" value="NMO"/>
</dbReference>
<evidence type="ECO:0000313" key="6">
    <source>
        <dbReference type="EMBL" id="CEG32615.1"/>
    </source>
</evidence>
<dbReference type="PANTHER" id="PTHR32332">
    <property type="entry name" value="2-NITROPROPANE DIOXYGENASE"/>
    <property type="match status" value="1"/>
</dbReference>
<dbReference type="PANTHER" id="PTHR32332:SF20">
    <property type="entry name" value="2-NITROPROPANE DIOXYGENASE-LIKE PROTEIN"/>
    <property type="match status" value="1"/>
</dbReference>
<reference evidence="6 7" key="1">
    <citation type="journal article" date="2014" name="Genome Announc.">
        <title>Genome Sequence of Bacillus simplex Strain P558, Isolated from a Human Fecal Sample.</title>
        <authorList>
            <person name="Croce O."/>
            <person name="Hugon P."/>
            <person name="Lagier J.C."/>
            <person name="Bibi F."/>
            <person name="Robert C."/>
            <person name="Azhar E.I."/>
            <person name="Raoult D."/>
            <person name="Fournier P.E."/>
        </authorList>
    </citation>
    <scope>NUCLEOTIDE SEQUENCE [LARGE SCALE GENOMIC DNA]</scope>
    <source>
        <strain evidence="6 7">P558</strain>
    </source>
</reference>
<evidence type="ECO:0000313" key="7">
    <source>
        <dbReference type="Proteomes" id="UP000182110"/>
    </source>
</evidence>
<dbReference type="Pfam" id="PF03060">
    <property type="entry name" value="NMO"/>
    <property type="match status" value="1"/>
</dbReference>
<comment type="caution">
    <text evidence="6">The sequence shown here is derived from an EMBL/GenBank/DDBJ whole genome shotgun (WGS) entry which is preliminary data.</text>
</comment>
<dbReference type="GO" id="GO:0051213">
    <property type="term" value="F:dioxygenase activity"/>
    <property type="evidence" value="ECO:0007669"/>
    <property type="project" value="UniProtKB-KW"/>
</dbReference>
<gene>
    <name evidence="6" type="ORF">BN1180_02779</name>
</gene>
<name>A0AAN2PJA9_9BACI</name>
<dbReference type="AlphaFoldDB" id="A0AAN2PJA9"/>
<evidence type="ECO:0000256" key="4">
    <source>
        <dbReference type="ARBA" id="ARBA00022643"/>
    </source>
</evidence>
<dbReference type="InterPro" id="IPR013785">
    <property type="entry name" value="Aldolase_TIM"/>
</dbReference>
<dbReference type="EMBL" id="CCXW01000001">
    <property type="protein sequence ID" value="CEG32615.1"/>
    <property type="molecule type" value="Genomic_DNA"/>
</dbReference>
<dbReference type="Gene3D" id="3.20.20.70">
    <property type="entry name" value="Aldolase class I"/>
    <property type="match status" value="1"/>
</dbReference>
<dbReference type="GO" id="GO:0018580">
    <property type="term" value="F:nitronate monooxygenase activity"/>
    <property type="evidence" value="ECO:0007669"/>
    <property type="project" value="InterPro"/>
</dbReference>
<keyword evidence="3" id="KW-0285">Flavoprotein</keyword>
<dbReference type="Proteomes" id="UP000182110">
    <property type="component" value="Unassembled WGS sequence"/>
</dbReference>
<organism evidence="6 7">
    <name type="scientific">Peribacillus simplex</name>
    <dbReference type="NCBI Taxonomy" id="1478"/>
    <lineage>
        <taxon>Bacteria</taxon>
        <taxon>Bacillati</taxon>
        <taxon>Bacillota</taxon>
        <taxon>Bacilli</taxon>
        <taxon>Bacillales</taxon>
        <taxon>Bacillaceae</taxon>
        <taxon>Peribacillus</taxon>
    </lineage>
</organism>
<evidence type="ECO:0000256" key="1">
    <source>
        <dbReference type="ARBA" id="ARBA00003535"/>
    </source>
</evidence>
<evidence type="ECO:0000256" key="3">
    <source>
        <dbReference type="ARBA" id="ARBA00022630"/>
    </source>
</evidence>
<evidence type="ECO:0000256" key="5">
    <source>
        <dbReference type="ARBA" id="ARBA00023002"/>
    </source>
</evidence>